<evidence type="ECO:0000313" key="9">
    <source>
        <dbReference type="Proteomes" id="UP001371224"/>
    </source>
</evidence>
<proteinExistence type="predicted"/>
<dbReference type="RefSeq" id="WP_337331479.1">
    <property type="nucleotide sequence ID" value="NZ_JBBDGM010000004.1"/>
</dbReference>
<dbReference type="InterPro" id="IPR020846">
    <property type="entry name" value="MFS_dom"/>
</dbReference>
<feature type="transmembrane region" description="Helical" evidence="6">
    <location>
        <begin position="176"/>
        <end position="195"/>
    </location>
</feature>
<comment type="caution">
    <text evidence="8">The sequence shown here is derived from an EMBL/GenBank/DDBJ whole genome shotgun (WGS) entry which is preliminary data.</text>
</comment>
<feature type="transmembrane region" description="Helical" evidence="6">
    <location>
        <begin position="59"/>
        <end position="84"/>
    </location>
</feature>
<dbReference type="PANTHER" id="PTHR42718">
    <property type="entry name" value="MAJOR FACILITATOR SUPERFAMILY MULTIDRUG TRANSPORTER MFSC"/>
    <property type="match status" value="1"/>
</dbReference>
<dbReference type="Proteomes" id="UP001371224">
    <property type="component" value="Unassembled WGS sequence"/>
</dbReference>
<protein>
    <submittedName>
        <fullName evidence="8">MFS transporter</fullName>
    </submittedName>
</protein>
<evidence type="ECO:0000256" key="2">
    <source>
        <dbReference type="ARBA" id="ARBA00022448"/>
    </source>
</evidence>
<keyword evidence="3 6" id="KW-0812">Transmembrane</keyword>
<feature type="transmembrane region" description="Helical" evidence="6">
    <location>
        <begin position="114"/>
        <end position="139"/>
    </location>
</feature>
<feature type="transmembrane region" description="Helical" evidence="6">
    <location>
        <begin position="380"/>
        <end position="401"/>
    </location>
</feature>
<evidence type="ECO:0000259" key="7">
    <source>
        <dbReference type="PROSITE" id="PS50850"/>
    </source>
</evidence>
<evidence type="ECO:0000256" key="5">
    <source>
        <dbReference type="ARBA" id="ARBA00023136"/>
    </source>
</evidence>
<reference evidence="8 9" key="1">
    <citation type="submission" date="2024-02" db="EMBL/GenBank/DDBJ databases">
        <authorList>
            <person name="Saticioglu I.B."/>
        </authorList>
    </citation>
    <scope>NUCLEOTIDE SEQUENCE [LARGE SCALE GENOMIC DNA]</scope>
    <source>
        <strain evidence="8 9">Mu-80</strain>
    </source>
</reference>
<keyword evidence="5 6" id="KW-0472">Membrane</keyword>
<feature type="transmembrane region" description="Helical" evidence="6">
    <location>
        <begin position="237"/>
        <end position="259"/>
    </location>
</feature>
<feature type="transmembrane region" description="Helical" evidence="6">
    <location>
        <begin position="90"/>
        <end position="107"/>
    </location>
</feature>
<feature type="transmembrane region" description="Helical" evidence="6">
    <location>
        <begin position="279"/>
        <end position="303"/>
    </location>
</feature>
<organism evidence="8 9">
    <name type="scientific">Microbacterium bandirmense</name>
    <dbReference type="NCBI Taxonomy" id="3122050"/>
    <lineage>
        <taxon>Bacteria</taxon>
        <taxon>Bacillati</taxon>
        <taxon>Actinomycetota</taxon>
        <taxon>Actinomycetes</taxon>
        <taxon>Micrococcales</taxon>
        <taxon>Microbacteriaceae</taxon>
        <taxon>Microbacterium</taxon>
    </lineage>
</organism>
<keyword evidence="4 6" id="KW-1133">Transmembrane helix</keyword>
<dbReference type="Pfam" id="PF07690">
    <property type="entry name" value="MFS_1"/>
    <property type="match status" value="2"/>
</dbReference>
<evidence type="ECO:0000256" key="3">
    <source>
        <dbReference type="ARBA" id="ARBA00022692"/>
    </source>
</evidence>
<keyword evidence="2" id="KW-0813">Transport</keyword>
<dbReference type="InterPro" id="IPR011701">
    <property type="entry name" value="MFS"/>
</dbReference>
<gene>
    <name evidence="8" type="ORF">WDU99_05710</name>
</gene>
<feature type="transmembrane region" description="Helical" evidence="6">
    <location>
        <begin position="315"/>
        <end position="333"/>
    </location>
</feature>
<feature type="transmembrane region" description="Helical" evidence="6">
    <location>
        <begin position="145"/>
        <end position="164"/>
    </location>
</feature>
<feature type="transmembrane region" description="Helical" evidence="6">
    <location>
        <begin position="413"/>
        <end position="436"/>
    </location>
</feature>
<accession>A0ABU8L923</accession>
<dbReference type="EMBL" id="JBBDGM010000004">
    <property type="protein sequence ID" value="MEJ1087808.1"/>
    <property type="molecule type" value="Genomic_DNA"/>
</dbReference>
<feature type="transmembrane region" description="Helical" evidence="6">
    <location>
        <begin position="339"/>
        <end position="359"/>
    </location>
</feature>
<feature type="transmembrane region" description="Helical" evidence="6">
    <location>
        <begin position="28"/>
        <end position="47"/>
    </location>
</feature>
<dbReference type="PANTHER" id="PTHR42718:SF9">
    <property type="entry name" value="MAJOR FACILITATOR SUPERFAMILY MULTIDRUG TRANSPORTER MFSC"/>
    <property type="match status" value="1"/>
</dbReference>
<keyword evidence="9" id="KW-1185">Reference proteome</keyword>
<evidence type="ECO:0000256" key="4">
    <source>
        <dbReference type="ARBA" id="ARBA00022989"/>
    </source>
</evidence>
<dbReference type="Gene3D" id="1.20.1250.20">
    <property type="entry name" value="MFS general substrate transporter like domains"/>
    <property type="match status" value="2"/>
</dbReference>
<dbReference type="InterPro" id="IPR036259">
    <property type="entry name" value="MFS_trans_sf"/>
</dbReference>
<evidence type="ECO:0000256" key="6">
    <source>
        <dbReference type="SAM" id="Phobius"/>
    </source>
</evidence>
<dbReference type="PROSITE" id="PS50850">
    <property type="entry name" value="MFS"/>
    <property type="match status" value="1"/>
</dbReference>
<evidence type="ECO:0000313" key="8">
    <source>
        <dbReference type="EMBL" id="MEJ1087808.1"/>
    </source>
</evidence>
<evidence type="ECO:0000256" key="1">
    <source>
        <dbReference type="ARBA" id="ARBA00004651"/>
    </source>
</evidence>
<comment type="subcellular location">
    <subcellularLocation>
        <location evidence="1">Cell membrane</location>
        <topology evidence="1">Multi-pass membrane protein</topology>
    </subcellularLocation>
</comment>
<sequence length="445" mass="45609">MLSSLQFTLVVPVLPRIPELLGTSAADASWLMTITLLIGVVGTPVITRLADMHGRRRMLLTALGLLVGGSFFAAVVPGFAAVMIGRALQGFGTAVVPIGIALMSATVSRDRATLGIALMSGTLGIGSALGLAVAGPLVAWGGLSTIFWVSGAIGAIFLVLVLLRIRETPAASSGRFDHLGAVLLAIGLTALLLAISRGQAWQWTSPITLGLIATAAAVLPLWLLWERRHPHPMIDVRIAMTSPVLPINLASFVATFGMYANHLLTTQEALSPSATGYGLAAATATAGAYLLPSAVVMVLLSPIAARVISRFGGRVALMLGAGIMAGAFVFRMLVHSDPIAVMIGSGLVGVGVAFAFAAMPSLITASVPSDQIAAANGVNSVVRTLSGAVAAALFAFVIATLPSPVDDAYLSHFALVLSFGTAAACGIITVVIAAFLRLPENKEHA</sequence>
<dbReference type="SUPFAM" id="SSF103473">
    <property type="entry name" value="MFS general substrate transporter"/>
    <property type="match status" value="1"/>
</dbReference>
<name>A0ABU8L923_9MICO</name>
<feature type="transmembrane region" description="Helical" evidence="6">
    <location>
        <begin position="207"/>
        <end position="225"/>
    </location>
</feature>
<feature type="domain" description="Major facilitator superfamily (MFS) profile" evidence="7">
    <location>
        <begin position="1"/>
        <end position="441"/>
    </location>
</feature>